<evidence type="ECO:0000313" key="3">
    <source>
        <dbReference type="Proteomes" id="UP000004949"/>
    </source>
</evidence>
<protein>
    <submittedName>
        <fullName evidence="2">Uncharacterized protein</fullName>
    </submittedName>
</protein>
<name>G6XGG6_9PROT</name>
<keyword evidence="3" id="KW-1185">Reference proteome</keyword>
<feature type="region of interest" description="Disordered" evidence="1">
    <location>
        <begin position="1"/>
        <end position="40"/>
    </location>
</feature>
<organism evidence="2 3">
    <name type="scientific">Gluconobacter morbifer G707</name>
    <dbReference type="NCBI Taxonomy" id="1088869"/>
    <lineage>
        <taxon>Bacteria</taxon>
        <taxon>Pseudomonadati</taxon>
        <taxon>Pseudomonadota</taxon>
        <taxon>Alphaproteobacteria</taxon>
        <taxon>Acetobacterales</taxon>
        <taxon>Acetobacteraceae</taxon>
        <taxon>Gluconobacter</taxon>
    </lineage>
</organism>
<evidence type="ECO:0000313" key="2">
    <source>
        <dbReference type="EMBL" id="EHH69273.1"/>
    </source>
</evidence>
<accession>G6XGG6</accession>
<gene>
    <name evidence="2" type="ORF">GMO_05810</name>
</gene>
<sequence>MAGVAFAAEGKDMNAPMGPSPGCEKDLRKGKKNYPVPTVL</sequence>
<dbReference type="PATRIC" id="fig|1088869.3.peg.591"/>
<dbReference type="EMBL" id="AGQV01000001">
    <property type="protein sequence ID" value="EHH69273.1"/>
    <property type="molecule type" value="Genomic_DNA"/>
</dbReference>
<dbReference type="Proteomes" id="UP000004949">
    <property type="component" value="Unassembled WGS sequence"/>
</dbReference>
<evidence type="ECO:0000256" key="1">
    <source>
        <dbReference type="SAM" id="MobiDB-lite"/>
    </source>
</evidence>
<proteinExistence type="predicted"/>
<comment type="caution">
    <text evidence="2">The sequence shown here is derived from an EMBL/GenBank/DDBJ whole genome shotgun (WGS) entry which is preliminary data.</text>
</comment>
<reference evidence="2 3" key="1">
    <citation type="submission" date="2011-10" db="EMBL/GenBank/DDBJ databases">
        <title>Genome sequence of Gluconobacter morbifer G707, isolated from Drosophila gut.</title>
        <authorList>
            <person name="Lee W.-J."/>
            <person name="Kim E.-K."/>
        </authorList>
    </citation>
    <scope>NUCLEOTIDE SEQUENCE [LARGE SCALE GENOMIC DNA]</scope>
    <source>
        <strain evidence="2 3">G707</strain>
    </source>
</reference>
<dbReference type="AlphaFoldDB" id="G6XGG6"/>